<feature type="compositionally biased region" description="Basic and acidic residues" evidence="1">
    <location>
        <begin position="1"/>
        <end position="18"/>
    </location>
</feature>
<reference evidence="2" key="1">
    <citation type="journal article" date="2021" name="Genome Biol. Evol.">
        <title>A High-Quality Reference Genome for a Parasitic Bivalve with Doubly Uniparental Inheritance (Bivalvia: Unionida).</title>
        <authorList>
            <person name="Smith C.H."/>
        </authorList>
    </citation>
    <scope>NUCLEOTIDE SEQUENCE</scope>
    <source>
        <strain evidence="2">CHS0354</strain>
    </source>
</reference>
<feature type="region of interest" description="Disordered" evidence="1">
    <location>
        <begin position="65"/>
        <end position="84"/>
    </location>
</feature>
<comment type="caution">
    <text evidence="2">The sequence shown here is derived from an EMBL/GenBank/DDBJ whole genome shotgun (WGS) entry which is preliminary data.</text>
</comment>
<organism evidence="2 3">
    <name type="scientific">Potamilus streckersoni</name>
    <dbReference type="NCBI Taxonomy" id="2493646"/>
    <lineage>
        <taxon>Eukaryota</taxon>
        <taxon>Metazoa</taxon>
        <taxon>Spiralia</taxon>
        <taxon>Lophotrochozoa</taxon>
        <taxon>Mollusca</taxon>
        <taxon>Bivalvia</taxon>
        <taxon>Autobranchia</taxon>
        <taxon>Heteroconchia</taxon>
        <taxon>Palaeoheterodonta</taxon>
        <taxon>Unionida</taxon>
        <taxon>Unionoidea</taxon>
        <taxon>Unionidae</taxon>
        <taxon>Ambleminae</taxon>
        <taxon>Lampsilini</taxon>
        <taxon>Potamilus</taxon>
    </lineage>
</organism>
<dbReference type="AlphaFoldDB" id="A0AAE0SM87"/>
<evidence type="ECO:0000256" key="1">
    <source>
        <dbReference type="SAM" id="MobiDB-lite"/>
    </source>
</evidence>
<accession>A0AAE0SM87</accession>
<sequence length="185" mass="21031">MTAQWDGDRQKSIKKRDATPVIVKQNPGEPPFEEYERQFLIQRILDSLTQIYYYAKYLDPDSFPDDDDTDKYASTTRIPDKPSTKSMGIMDRSITLLELKRRQLELMSAEELRTVFNSLSDSIQQGLTNPVASLSSLCCPIEIRFFSTIVTIYNPVSLTRSCLPQAELLALSQPIVTLKITKVSS</sequence>
<evidence type="ECO:0000313" key="2">
    <source>
        <dbReference type="EMBL" id="KAK3594504.1"/>
    </source>
</evidence>
<gene>
    <name evidence="2" type="ORF">CHS0354_007142</name>
</gene>
<dbReference type="EMBL" id="JAEAOA010000482">
    <property type="protein sequence ID" value="KAK3594504.1"/>
    <property type="molecule type" value="Genomic_DNA"/>
</dbReference>
<dbReference type="Proteomes" id="UP001195483">
    <property type="component" value="Unassembled WGS sequence"/>
</dbReference>
<protein>
    <submittedName>
        <fullName evidence="2">Uncharacterized protein</fullName>
    </submittedName>
</protein>
<feature type="region of interest" description="Disordered" evidence="1">
    <location>
        <begin position="1"/>
        <end position="29"/>
    </location>
</feature>
<keyword evidence="3" id="KW-1185">Reference proteome</keyword>
<name>A0AAE0SM87_9BIVA</name>
<evidence type="ECO:0000313" key="3">
    <source>
        <dbReference type="Proteomes" id="UP001195483"/>
    </source>
</evidence>
<reference evidence="2" key="2">
    <citation type="journal article" date="2021" name="Genome Biol. Evol.">
        <title>Developing a high-quality reference genome for a parasitic bivalve with doubly uniparental inheritance (Bivalvia: Unionida).</title>
        <authorList>
            <person name="Smith C.H."/>
        </authorList>
    </citation>
    <scope>NUCLEOTIDE SEQUENCE</scope>
    <source>
        <strain evidence="2">CHS0354</strain>
        <tissue evidence="2">Mantle</tissue>
    </source>
</reference>
<reference evidence="2" key="3">
    <citation type="submission" date="2023-05" db="EMBL/GenBank/DDBJ databases">
        <authorList>
            <person name="Smith C.H."/>
        </authorList>
    </citation>
    <scope>NUCLEOTIDE SEQUENCE</scope>
    <source>
        <strain evidence="2">CHS0354</strain>
        <tissue evidence="2">Mantle</tissue>
    </source>
</reference>
<proteinExistence type="predicted"/>